<dbReference type="EC" id="1.14.-.-" evidence="9"/>
<evidence type="ECO:0000256" key="4">
    <source>
        <dbReference type="ARBA" id="ARBA00023033"/>
    </source>
</evidence>
<dbReference type="InterPro" id="IPR011251">
    <property type="entry name" value="Luciferase-like_dom"/>
</dbReference>
<dbReference type="NCBIfam" id="TIGR03860">
    <property type="entry name" value="FMN_nitrolo"/>
    <property type="match status" value="1"/>
</dbReference>
<gene>
    <name evidence="9" type="ORF">M8330_12640</name>
</gene>
<feature type="binding site" evidence="6">
    <location>
        <position position="151"/>
    </location>
    <ligand>
        <name>FMN</name>
        <dbReference type="ChEBI" id="CHEBI:58210"/>
    </ligand>
</feature>
<evidence type="ECO:0000313" key="9">
    <source>
        <dbReference type="EMBL" id="MCM0621137.1"/>
    </source>
</evidence>
<dbReference type="CDD" id="cd01095">
    <property type="entry name" value="Nitrilotriacetate_monoxgenase"/>
    <property type="match status" value="1"/>
</dbReference>
<reference evidence="9" key="1">
    <citation type="submission" date="2022-05" db="EMBL/GenBank/DDBJ databases">
        <authorList>
            <person name="Tuo L."/>
        </authorList>
    </citation>
    <scope>NUCLEOTIDE SEQUENCE</scope>
    <source>
        <strain evidence="9">BSK12Z-4</strain>
    </source>
</reference>
<dbReference type="RefSeq" id="WP_250827619.1">
    <property type="nucleotide sequence ID" value="NZ_JAMOIL010000014.1"/>
</dbReference>
<evidence type="ECO:0000313" key="10">
    <source>
        <dbReference type="Proteomes" id="UP001139485"/>
    </source>
</evidence>
<comment type="caution">
    <text evidence="9">The sequence shown here is derived from an EMBL/GenBank/DDBJ whole genome shotgun (WGS) entry which is preliminary data.</text>
</comment>
<dbReference type="PANTHER" id="PTHR30011">
    <property type="entry name" value="ALKANESULFONATE MONOOXYGENASE-RELATED"/>
    <property type="match status" value="1"/>
</dbReference>
<dbReference type="AlphaFoldDB" id="A0A9X2D978"/>
<dbReference type="PANTHER" id="PTHR30011:SF16">
    <property type="entry name" value="C2H2 FINGER DOMAIN TRANSCRIPTION FACTOR (EUROFUNG)-RELATED"/>
    <property type="match status" value="1"/>
</dbReference>
<sequence length="434" mass="48295">MTKPFHLAWFNSFAPPAWASPFAGDAGNEWFTGEYHVDIIKQMERAGFDFIMFEDSTFVPETYGGSSEIALKYSQHAPKLDPMALLPILARETSHIGLVATASTSFYPPFILARLMATLDHLTKGRVGWNVVTSSEDIAAQNYGMDKLPDHDVRYEVAEEFVDVVKQLWDSWEPGAVVMDRETGRYADHTKVHPIHHRGKHFAVRGPLNMPPGPQGHPVLCQAGGSPAGRDFAAKNATAIIATNPVISKMKEYREDIRARAEKFGRDPDDIKVLFQVSPVVAETSEGAKKAHHQRFGALSHAQIEQTLAGISSTTEIDFSQFDLDAPFPQDLKTNGHQSILDDFMKRNKGKTLRESIEERSQFGPPIFGTPAECADRMEEIVEEVGGDGFLIMSPSTRRYIDEICSGLAPELQRRGLVRTSYPQPTFKQNLLGH</sequence>
<feature type="binding site" evidence="6">
    <location>
        <position position="55"/>
    </location>
    <ligand>
        <name>FMN</name>
        <dbReference type="ChEBI" id="CHEBI:58210"/>
    </ligand>
</feature>
<dbReference type="Pfam" id="PF00296">
    <property type="entry name" value="Bac_luciferase"/>
    <property type="match status" value="1"/>
</dbReference>
<accession>A0A9X2D978</accession>
<evidence type="ECO:0000256" key="5">
    <source>
        <dbReference type="ARBA" id="ARBA00033748"/>
    </source>
</evidence>
<feature type="binding site" evidence="6">
    <location>
        <position position="101"/>
    </location>
    <ligand>
        <name>FMN</name>
        <dbReference type="ChEBI" id="CHEBI:58210"/>
    </ligand>
</feature>
<dbReference type="EMBL" id="JAMOIL010000014">
    <property type="protein sequence ID" value="MCM0621137.1"/>
    <property type="molecule type" value="Genomic_DNA"/>
</dbReference>
<evidence type="ECO:0000256" key="2">
    <source>
        <dbReference type="ARBA" id="ARBA00022643"/>
    </source>
</evidence>
<evidence type="ECO:0000256" key="7">
    <source>
        <dbReference type="SAM" id="SignalP"/>
    </source>
</evidence>
<keyword evidence="1 6" id="KW-0285">Flavoprotein</keyword>
<dbReference type="InterPro" id="IPR036661">
    <property type="entry name" value="Luciferase-like_sf"/>
</dbReference>
<evidence type="ECO:0000256" key="3">
    <source>
        <dbReference type="ARBA" id="ARBA00023002"/>
    </source>
</evidence>
<organism evidence="9 10">
    <name type="scientific">Nocardioides bruguierae</name>
    <dbReference type="NCBI Taxonomy" id="2945102"/>
    <lineage>
        <taxon>Bacteria</taxon>
        <taxon>Bacillati</taxon>
        <taxon>Actinomycetota</taxon>
        <taxon>Actinomycetes</taxon>
        <taxon>Propionibacteriales</taxon>
        <taxon>Nocardioidaceae</taxon>
        <taxon>Nocardioides</taxon>
    </lineage>
</organism>
<name>A0A9X2D978_9ACTN</name>
<feature type="binding site" evidence="6">
    <location>
        <position position="155"/>
    </location>
    <ligand>
        <name>FMN</name>
        <dbReference type="ChEBI" id="CHEBI:58210"/>
    </ligand>
</feature>
<dbReference type="PIRSF" id="PIRSF000337">
    <property type="entry name" value="NTA_MOA"/>
    <property type="match status" value="1"/>
</dbReference>
<dbReference type="GO" id="GO:0016705">
    <property type="term" value="F:oxidoreductase activity, acting on paired donors, with incorporation or reduction of molecular oxygen"/>
    <property type="evidence" value="ECO:0007669"/>
    <property type="project" value="InterPro"/>
</dbReference>
<evidence type="ECO:0000256" key="1">
    <source>
        <dbReference type="ARBA" id="ARBA00022630"/>
    </source>
</evidence>
<dbReference type="Gene3D" id="3.20.20.30">
    <property type="entry name" value="Luciferase-like domain"/>
    <property type="match status" value="1"/>
</dbReference>
<comment type="similarity">
    <text evidence="5">Belongs to the NtaA/SnaA/DszA monooxygenase family.</text>
</comment>
<feature type="signal peptide" evidence="7">
    <location>
        <begin position="1"/>
        <end position="19"/>
    </location>
</feature>
<feature type="binding site" evidence="6">
    <location>
        <position position="226"/>
    </location>
    <ligand>
        <name>FMN</name>
        <dbReference type="ChEBI" id="CHEBI:58210"/>
    </ligand>
</feature>
<dbReference type="Proteomes" id="UP001139485">
    <property type="component" value="Unassembled WGS sequence"/>
</dbReference>
<protein>
    <submittedName>
        <fullName evidence="9">NtaA/DmoA family FMN-dependent monooxygenase</fullName>
        <ecNumber evidence="9">1.14.-.-</ecNumber>
    </submittedName>
</protein>
<dbReference type="SUPFAM" id="SSF51679">
    <property type="entry name" value="Bacterial luciferase-like"/>
    <property type="match status" value="1"/>
</dbReference>
<dbReference type="GO" id="GO:0004497">
    <property type="term" value="F:monooxygenase activity"/>
    <property type="evidence" value="ECO:0007669"/>
    <property type="project" value="UniProtKB-KW"/>
</dbReference>
<evidence type="ECO:0000256" key="6">
    <source>
        <dbReference type="PIRSR" id="PIRSR000337-1"/>
    </source>
</evidence>
<dbReference type="InterPro" id="IPR051260">
    <property type="entry name" value="Diverse_substr_monoxygenases"/>
</dbReference>
<proteinExistence type="inferred from homology"/>
<dbReference type="InterPro" id="IPR016215">
    <property type="entry name" value="NTA_MOA"/>
</dbReference>
<keyword evidence="7" id="KW-0732">Signal</keyword>
<keyword evidence="3 9" id="KW-0560">Oxidoreductase</keyword>
<feature type="domain" description="Luciferase-like" evidence="8">
    <location>
        <begin position="31"/>
        <end position="388"/>
    </location>
</feature>
<feature type="chain" id="PRO_5040886022" evidence="7">
    <location>
        <begin position="20"/>
        <end position="434"/>
    </location>
</feature>
<evidence type="ECO:0000259" key="8">
    <source>
        <dbReference type="Pfam" id="PF00296"/>
    </source>
</evidence>
<keyword evidence="2 6" id="KW-0288">FMN</keyword>
<keyword evidence="4 9" id="KW-0503">Monooxygenase</keyword>
<keyword evidence="10" id="KW-1185">Reference proteome</keyword>